<dbReference type="Proteomes" id="UP000664317">
    <property type="component" value="Unassembled WGS sequence"/>
</dbReference>
<feature type="chain" id="PRO_5045247808" evidence="1">
    <location>
        <begin position="22"/>
        <end position="465"/>
    </location>
</feature>
<feature type="signal peptide" evidence="1">
    <location>
        <begin position="1"/>
        <end position="21"/>
    </location>
</feature>
<dbReference type="SMART" id="SM00245">
    <property type="entry name" value="TSPc"/>
    <property type="match status" value="1"/>
</dbReference>
<evidence type="ECO:0000259" key="2">
    <source>
        <dbReference type="SMART" id="SM00245"/>
    </source>
</evidence>
<evidence type="ECO:0000313" key="3">
    <source>
        <dbReference type="EMBL" id="MBN7811979.1"/>
    </source>
</evidence>
<organism evidence="3 4">
    <name type="scientific">Algoriphagus oliviformis</name>
    <dbReference type="NCBI Taxonomy" id="2811231"/>
    <lineage>
        <taxon>Bacteria</taxon>
        <taxon>Pseudomonadati</taxon>
        <taxon>Bacteroidota</taxon>
        <taxon>Cytophagia</taxon>
        <taxon>Cytophagales</taxon>
        <taxon>Cyclobacteriaceae</taxon>
        <taxon>Algoriphagus</taxon>
    </lineage>
</organism>
<accession>A0ABS3C5Y9</accession>
<dbReference type="Gene3D" id="3.90.226.10">
    <property type="entry name" value="2-enoyl-CoA Hydratase, Chain A, domain 1"/>
    <property type="match status" value="1"/>
</dbReference>
<protein>
    <submittedName>
        <fullName evidence="3">Peptidase S41</fullName>
    </submittedName>
</protein>
<dbReference type="InterPro" id="IPR005151">
    <property type="entry name" value="Tail-specific_protease"/>
</dbReference>
<dbReference type="RefSeq" id="WP_206578755.1">
    <property type="nucleotide sequence ID" value="NZ_JAFKCT010000005.1"/>
</dbReference>
<keyword evidence="1" id="KW-0732">Signal</keyword>
<sequence length="465" mass="52102">MKKTTLALLSALVLWIPGLSAQELSLDQMREDLGIFRDALETFHPEMYRYTDQKRFSNLFDSLEAQLGSPLSQREFYKLLRPALVALKDGHVKWIVQGQDQHYGFFTEGLFPLQLYFQGESVKVLGHFGGESVPVLAEVKAINGQAIATLRQQLLSGLTYGDGESLGGKYFELNRYFSAFYSTEYGIADTYHVLLSQDGKEWEWKGAGVGKAQIEQAFAAEEEPFSFRLLNGWTGLLDINRFYTFKEEPDYGDFLKNSFESLQREGISNLILDLRGNEGGSEKYGIALYRYLAAGKFDYYDFLSTRPNQKVDFPHYTSKLFRLANNFHKKKDGVYRLSLAPDKTQKPYKNAFSGKVIVLLDGQSFSVTTEFASRAQSDGRAVFVGEETAGGAAVNSSGFFTILTLPNSKIDLGVPRLGFHMANVSPRIDQNRGIVPDVAVITTAEDMLSGRDAVMEQALQLVEKP</sequence>
<proteinExistence type="predicted"/>
<dbReference type="Pfam" id="PF03572">
    <property type="entry name" value="Peptidase_S41"/>
    <property type="match status" value="1"/>
</dbReference>
<dbReference type="PANTHER" id="PTHR32060">
    <property type="entry name" value="TAIL-SPECIFIC PROTEASE"/>
    <property type="match status" value="1"/>
</dbReference>
<dbReference type="PANTHER" id="PTHR32060:SF30">
    <property type="entry name" value="CARBOXY-TERMINAL PROCESSING PROTEASE CTPA"/>
    <property type="match status" value="1"/>
</dbReference>
<feature type="domain" description="Tail specific protease" evidence="2">
    <location>
        <begin position="222"/>
        <end position="441"/>
    </location>
</feature>
<keyword evidence="4" id="KW-1185">Reference proteome</keyword>
<evidence type="ECO:0000313" key="4">
    <source>
        <dbReference type="Proteomes" id="UP000664317"/>
    </source>
</evidence>
<evidence type="ECO:0000256" key="1">
    <source>
        <dbReference type="SAM" id="SignalP"/>
    </source>
</evidence>
<gene>
    <name evidence="3" type="ORF">J0A68_13585</name>
</gene>
<reference evidence="3 4" key="1">
    <citation type="submission" date="2021-03" db="EMBL/GenBank/DDBJ databases">
        <title>novel species isolated from a fishpond in China.</title>
        <authorList>
            <person name="Lu H."/>
            <person name="Cai Z."/>
        </authorList>
    </citation>
    <scope>NUCLEOTIDE SEQUENCE [LARGE SCALE GENOMIC DNA]</scope>
    <source>
        <strain evidence="3 4">H41</strain>
    </source>
</reference>
<name>A0ABS3C5Y9_9BACT</name>
<dbReference type="SUPFAM" id="SSF52096">
    <property type="entry name" value="ClpP/crotonase"/>
    <property type="match status" value="1"/>
</dbReference>
<dbReference type="EMBL" id="JAFKCT010000005">
    <property type="protein sequence ID" value="MBN7811979.1"/>
    <property type="molecule type" value="Genomic_DNA"/>
</dbReference>
<comment type="caution">
    <text evidence="3">The sequence shown here is derived from an EMBL/GenBank/DDBJ whole genome shotgun (WGS) entry which is preliminary data.</text>
</comment>
<dbReference type="InterPro" id="IPR029045">
    <property type="entry name" value="ClpP/crotonase-like_dom_sf"/>
</dbReference>